<proteinExistence type="predicted"/>
<evidence type="ECO:0000313" key="5">
    <source>
        <dbReference type="Proteomes" id="UP000677234"/>
    </source>
</evidence>
<protein>
    <submittedName>
        <fullName evidence="2">Uncharacterized protein</fullName>
    </submittedName>
</protein>
<dbReference type="EMBL" id="CP073708">
    <property type="protein sequence ID" value="QUO40195.1"/>
    <property type="molecule type" value="Genomic_DNA"/>
</dbReference>
<reference evidence="2 4" key="1">
    <citation type="submission" date="2020-12" db="EMBL/GenBank/DDBJ databases">
        <title>strain FJAT-54423T represents a novel species of the genus Brevibacillus.</title>
        <authorList>
            <person name="Tang R."/>
        </authorList>
    </citation>
    <scope>NUCLEOTIDE SEQUENCE [LARGE SCALE GENOMIC DNA]</scope>
    <source>
        <strain evidence="2 4">FJAT-54423</strain>
    </source>
</reference>
<accession>A0A7T5EI91</accession>
<dbReference type="EMBL" id="CP066308">
    <property type="protein sequence ID" value="QQE73117.1"/>
    <property type="molecule type" value="Genomic_DNA"/>
</dbReference>
<evidence type="ECO:0000313" key="2">
    <source>
        <dbReference type="EMBL" id="QQE73117.1"/>
    </source>
</evidence>
<reference evidence="3" key="2">
    <citation type="submission" date="2021-04" db="EMBL/GenBank/DDBJ databases">
        <title>Brevibacillus composti FJAT-54423, complete genome.</title>
        <authorList>
            <person name="Tang R."/>
        </authorList>
    </citation>
    <scope>NUCLEOTIDE SEQUENCE</scope>
    <source>
        <strain evidence="3">FJAT-54424</strain>
    </source>
</reference>
<dbReference type="RefSeq" id="WP_198826747.1">
    <property type="nucleotide sequence ID" value="NZ_CP066308.1"/>
</dbReference>
<feature type="compositionally biased region" description="Basic and acidic residues" evidence="1">
    <location>
        <begin position="285"/>
        <end position="305"/>
    </location>
</feature>
<feature type="compositionally biased region" description="Basic and acidic residues" evidence="1">
    <location>
        <begin position="249"/>
        <end position="278"/>
    </location>
</feature>
<evidence type="ECO:0000256" key="1">
    <source>
        <dbReference type="SAM" id="MobiDB-lite"/>
    </source>
</evidence>
<feature type="region of interest" description="Disordered" evidence="1">
    <location>
        <begin position="141"/>
        <end position="305"/>
    </location>
</feature>
<dbReference type="Proteomes" id="UP000595847">
    <property type="component" value="Chromosome"/>
</dbReference>
<feature type="compositionally biased region" description="Pro residues" evidence="1">
    <location>
        <begin position="216"/>
        <end position="231"/>
    </location>
</feature>
<name>A0A7T5EI91_9BACL</name>
<evidence type="ECO:0000313" key="3">
    <source>
        <dbReference type="EMBL" id="QUO40195.1"/>
    </source>
</evidence>
<feature type="compositionally biased region" description="Pro residues" evidence="1">
    <location>
        <begin position="156"/>
        <end position="173"/>
    </location>
</feature>
<dbReference type="AlphaFoldDB" id="A0A7T5EI91"/>
<gene>
    <name evidence="2" type="ORF">JD108_14475</name>
    <name evidence="3" type="ORF">KDJ56_14420</name>
</gene>
<dbReference type="Proteomes" id="UP000677234">
    <property type="component" value="Chromosome"/>
</dbReference>
<evidence type="ECO:0000313" key="4">
    <source>
        <dbReference type="Proteomes" id="UP000595847"/>
    </source>
</evidence>
<keyword evidence="5" id="KW-1185">Reference proteome</keyword>
<dbReference type="KEGG" id="bcop:JD108_14475"/>
<organism evidence="2 4">
    <name type="scientific">Brevibacillus composti</name>
    <dbReference type="NCBI Taxonomy" id="2796470"/>
    <lineage>
        <taxon>Bacteria</taxon>
        <taxon>Bacillati</taxon>
        <taxon>Bacillota</taxon>
        <taxon>Bacilli</taxon>
        <taxon>Bacillales</taxon>
        <taxon>Paenibacillaceae</taxon>
        <taxon>Brevibacillus</taxon>
    </lineage>
</organism>
<sequence>MSDEEIWEYMQRDLDGDLSPDEKSQLHELLLKEPGLQLMYNRMKHVSQQLDQLPPVTPPFSIVDSILPQLEAEKARPAAAISGRHEELPKLEPKHAAAQSAPAEARPKWKKVTLWTARIGSGVVAASLLIGLMLTGGPLKPEPAEDNYQHGSIITPPEPEAPLIVGPPIPPASNHPSPSEEAVEEKTEPPAKPRKPVVNQTPKEAKPSGTAVQTPTQPPKPDPNLPKPPVKPVAIEEEHKPAFPIGIEVPDKEEKQKQKEKEKEEKEKEKEEKDKKKEDDDDDADDHRQNNGNGKEKQKDDNDDN</sequence>